<evidence type="ECO:0000256" key="7">
    <source>
        <dbReference type="ARBA" id="ARBA00022723"/>
    </source>
</evidence>
<dbReference type="GO" id="GO:0046872">
    <property type="term" value="F:metal ion binding"/>
    <property type="evidence" value="ECO:0007669"/>
    <property type="project" value="UniProtKB-KW"/>
</dbReference>
<keyword evidence="5" id="KW-0548">Nucleotidyltransferase</keyword>
<dbReference type="FunFam" id="3.90.920.10:FF:000003">
    <property type="entry name" value="DNA primase"/>
    <property type="match status" value="1"/>
</dbReference>
<dbReference type="Gene3D" id="3.90.920.10">
    <property type="entry name" value="DNA primase, PRIM domain"/>
    <property type="match status" value="1"/>
</dbReference>
<evidence type="ECO:0000256" key="4">
    <source>
        <dbReference type="ARBA" id="ARBA00022679"/>
    </source>
</evidence>
<keyword evidence="8" id="KW-0862">Zinc</keyword>
<name>A0A9W8GCR2_9FUNG</name>
<keyword evidence="4 10" id="KW-0808">Transferase</keyword>
<evidence type="ECO:0000256" key="10">
    <source>
        <dbReference type="RuleBase" id="RU003514"/>
    </source>
</evidence>
<dbReference type="EC" id="2.7.7.-" evidence="10"/>
<accession>A0A9W8GCR2</accession>
<dbReference type="InterPro" id="IPR002755">
    <property type="entry name" value="DNA_primase_S"/>
</dbReference>
<evidence type="ECO:0000256" key="3">
    <source>
        <dbReference type="ARBA" id="ARBA00022515"/>
    </source>
</evidence>
<evidence type="ECO:0000313" key="13">
    <source>
        <dbReference type="Proteomes" id="UP001151518"/>
    </source>
</evidence>
<reference evidence="12" key="1">
    <citation type="submission" date="2022-07" db="EMBL/GenBank/DDBJ databases">
        <title>Phylogenomic reconstructions and comparative analyses of Kickxellomycotina fungi.</title>
        <authorList>
            <person name="Reynolds N.K."/>
            <person name="Stajich J.E."/>
            <person name="Barry K."/>
            <person name="Grigoriev I.V."/>
            <person name="Crous P."/>
            <person name="Smith M.E."/>
        </authorList>
    </citation>
    <scope>NUCLEOTIDE SEQUENCE</scope>
    <source>
        <strain evidence="12">NRRL 3115</strain>
    </source>
</reference>
<dbReference type="GO" id="GO:0005658">
    <property type="term" value="C:alpha DNA polymerase:primase complex"/>
    <property type="evidence" value="ECO:0007669"/>
    <property type="project" value="UniProtKB-ARBA"/>
</dbReference>
<dbReference type="CDD" id="cd04860">
    <property type="entry name" value="AE_Prim_S"/>
    <property type="match status" value="1"/>
</dbReference>
<comment type="caution">
    <text evidence="12">The sequence shown here is derived from an EMBL/GenBank/DDBJ whole genome shotgun (WGS) entry which is preliminary data.</text>
</comment>
<evidence type="ECO:0000256" key="1">
    <source>
        <dbReference type="ARBA" id="ARBA00009762"/>
    </source>
</evidence>
<keyword evidence="3 10" id="KW-0639">Primosome</keyword>
<keyword evidence="6 10" id="KW-0235">DNA replication</keyword>
<evidence type="ECO:0000256" key="6">
    <source>
        <dbReference type="ARBA" id="ARBA00022705"/>
    </source>
</evidence>
<dbReference type="Pfam" id="PF01896">
    <property type="entry name" value="DNA_primase_S"/>
    <property type="match status" value="1"/>
</dbReference>
<dbReference type="SUPFAM" id="SSF56747">
    <property type="entry name" value="Prim-pol domain"/>
    <property type="match status" value="1"/>
</dbReference>
<dbReference type="InterPro" id="IPR014052">
    <property type="entry name" value="DNA_primase_ssu_euk/arc"/>
</dbReference>
<evidence type="ECO:0000313" key="12">
    <source>
        <dbReference type="EMBL" id="KAJ2681216.1"/>
    </source>
</evidence>
<dbReference type="PANTHER" id="PTHR10536">
    <property type="entry name" value="DNA PRIMASE SMALL SUBUNIT"/>
    <property type="match status" value="1"/>
</dbReference>
<protein>
    <recommendedName>
        <fullName evidence="10">DNA primase</fullName>
        <ecNumber evidence="10">2.7.7.-</ecNumber>
    </recommendedName>
</protein>
<feature type="region of interest" description="Disordered" evidence="11">
    <location>
        <begin position="372"/>
        <end position="397"/>
    </location>
</feature>
<proteinExistence type="inferred from homology"/>
<evidence type="ECO:0000256" key="11">
    <source>
        <dbReference type="SAM" id="MobiDB-lite"/>
    </source>
</evidence>
<dbReference type="Proteomes" id="UP001151518">
    <property type="component" value="Unassembled WGS sequence"/>
</dbReference>
<dbReference type="GO" id="GO:0006269">
    <property type="term" value="P:DNA replication, synthesis of primer"/>
    <property type="evidence" value="ECO:0007669"/>
    <property type="project" value="UniProtKB-KW"/>
</dbReference>
<dbReference type="OrthoDB" id="19606at2759"/>
<organism evidence="12 13">
    <name type="scientific">Coemansia spiralis</name>
    <dbReference type="NCBI Taxonomy" id="417178"/>
    <lineage>
        <taxon>Eukaryota</taxon>
        <taxon>Fungi</taxon>
        <taxon>Fungi incertae sedis</taxon>
        <taxon>Zoopagomycota</taxon>
        <taxon>Kickxellomycotina</taxon>
        <taxon>Kickxellomycetes</taxon>
        <taxon>Kickxellales</taxon>
        <taxon>Kickxellaceae</taxon>
        <taxon>Coemansia</taxon>
    </lineage>
</organism>
<evidence type="ECO:0000256" key="2">
    <source>
        <dbReference type="ARBA" id="ARBA00022478"/>
    </source>
</evidence>
<keyword evidence="7" id="KW-0479">Metal-binding</keyword>
<gene>
    <name evidence="12" type="primary">PRI1</name>
    <name evidence="12" type="ORF">GGI25_000171</name>
</gene>
<evidence type="ECO:0000256" key="8">
    <source>
        <dbReference type="ARBA" id="ARBA00022833"/>
    </source>
</evidence>
<keyword evidence="2 10" id="KW-0240">DNA-directed RNA polymerase</keyword>
<dbReference type="GO" id="GO:0003899">
    <property type="term" value="F:DNA-directed RNA polymerase activity"/>
    <property type="evidence" value="ECO:0007669"/>
    <property type="project" value="InterPro"/>
</dbReference>
<sequence length="431" mass="49407">MTREETAMELDDDETAELSPMTLGVYYRRLFPHNAYYKWLNYNAPATSTEFTHREFSFTINDGIYLRYQSFKDMGEFQRELTRLSPSKIDIGAIFTAVPKHAKSLQPGVFRPVAKELVFDIDMTDYDEVRTCCQGGSICSKCWRLMVIAMHVLDRALREDFGFSQIMWVYSGRRGVHCWVCDERARQLDDAARKAVAGYLSIVRGGAEQGKKVNLSQRYSHHPHIARSIEIIEEYFEDVLLVDQEILLTRERWMKVLAALPDEELRKTLDAQWSRRPDRSSVEKWSEMVDIVEKRASKRGAKFALATFERDMMLQYAYPRLDENVTTHLNHLLKSPFCIHPKTGRVCTPIAHSQFDSFDPFAVPTLSQLLKEISGGNGDPAADKSQEQSQEQSQRSAKSFSSLVGYVDIFETFVASLSPSSNTHTSQSLEF</sequence>
<dbReference type="EMBL" id="JANBTW010000001">
    <property type="protein sequence ID" value="KAJ2681216.1"/>
    <property type="molecule type" value="Genomic_DNA"/>
</dbReference>
<dbReference type="NCBIfam" id="TIGR00335">
    <property type="entry name" value="primase_sml"/>
    <property type="match status" value="1"/>
</dbReference>
<evidence type="ECO:0000256" key="9">
    <source>
        <dbReference type="ARBA" id="ARBA00023163"/>
    </source>
</evidence>
<evidence type="ECO:0000256" key="5">
    <source>
        <dbReference type="ARBA" id="ARBA00022695"/>
    </source>
</evidence>
<comment type="similarity">
    <text evidence="1 10">Belongs to the eukaryotic-type primase small subunit family.</text>
</comment>
<dbReference type="AlphaFoldDB" id="A0A9W8GCR2"/>
<keyword evidence="9" id="KW-0804">Transcription</keyword>